<reference evidence="1 3" key="2">
    <citation type="submission" date="2020-02" db="EMBL/GenBank/DDBJ databases">
        <title>Whole genome shotgun sequence of Streptomyces gougerotii NBRC 13043.</title>
        <authorList>
            <person name="Ichikawa N."/>
            <person name="Komaki H."/>
            <person name="Tamura T."/>
        </authorList>
    </citation>
    <scope>NUCLEOTIDE SEQUENCE [LARGE SCALE GENOMIC DNA]</scope>
    <source>
        <strain evidence="1 3">NBRC 13043</strain>
    </source>
</reference>
<gene>
    <name evidence="2" type="ORF">GCM10010227_48670</name>
    <name evidence="1" type="ORF">Sgou_13330</name>
</gene>
<keyword evidence="3" id="KW-1185">Reference proteome</keyword>
<sequence length="76" mass="8246">MCAGFGRFWTGFPHLPDGNFAGFWGHLCNKKPLVPGGKRGERVGYVRRTDVLASADALSKYENSGAHGTDPLPVAW</sequence>
<evidence type="ECO:0000313" key="1">
    <source>
        <dbReference type="EMBL" id="GFH76663.1"/>
    </source>
</evidence>
<dbReference type="AlphaFoldDB" id="A0A8H9HXU5"/>
<dbReference type="Proteomes" id="UP000480804">
    <property type="component" value="Unassembled WGS sequence"/>
</dbReference>
<evidence type="ECO:0000313" key="2">
    <source>
        <dbReference type="EMBL" id="GGU88172.1"/>
    </source>
</evidence>
<reference evidence="2" key="3">
    <citation type="submission" date="2020-09" db="EMBL/GenBank/DDBJ databases">
        <authorList>
            <person name="Sun Q."/>
            <person name="Ohkuma M."/>
        </authorList>
    </citation>
    <scope>NUCLEOTIDE SEQUENCE</scope>
    <source>
        <strain evidence="2">JCM 4136</strain>
    </source>
</reference>
<accession>A0A8H9HXU5</accession>
<dbReference type="Proteomes" id="UP000660975">
    <property type="component" value="Unassembled WGS sequence"/>
</dbReference>
<dbReference type="EMBL" id="BLLO01000014">
    <property type="protein sequence ID" value="GFH76663.1"/>
    <property type="molecule type" value="Genomic_DNA"/>
</dbReference>
<organism evidence="2 4">
    <name type="scientific">Streptomyces gougerotii</name>
    <dbReference type="NCBI Taxonomy" id="53448"/>
    <lineage>
        <taxon>Bacteria</taxon>
        <taxon>Bacillati</taxon>
        <taxon>Actinomycetota</taxon>
        <taxon>Actinomycetes</taxon>
        <taxon>Kitasatosporales</taxon>
        <taxon>Streptomycetaceae</taxon>
        <taxon>Streptomyces</taxon>
        <taxon>Streptomyces diastaticus group</taxon>
    </lineage>
</organism>
<reference evidence="2" key="1">
    <citation type="journal article" date="2014" name="Int. J. Syst. Evol. Microbiol.">
        <title>Complete genome sequence of Corynebacterium casei LMG S-19264T (=DSM 44701T), isolated from a smear-ripened cheese.</title>
        <authorList>
            <consortium name="US DOE Joint Genome Institute (JGI-PGF)"/>
            <person name="Walter F."/>
            <person name="Albersmeier A."/>
            <person name="Kalinowski J."/>
            <person name="Ruckert C."/>
        </authorList>
    </citation>
    <scope>NUCLEOTIDE SEQUENCE</scope>
    <source>
        <strain evidence="2">JCM 4136</strain>
    </source>
</reference>
<protein>
    <submittedName>
        <fullName evidence="2">Uncharacterized protein</fullName>
    </submittedName>
</protein>
<evidence type="ECO:0000313" key="3">
    <source>
        <dbReference type="Proteomes" id="UP000480804"/>
    </source>
</evidence>
<name>A0A8H9HXU5_9ACTN</name>
<dbReference type="EMBL" id="BMSC01000019">
    <property type="protein sequence ID" value="GGU88172.1"/>
    <property type="molecule type" value="Genomic_DNA"/>
</dbReference>
<evidence type="ECO:0000313" key="4">
    <source>
        <dbReference type="Proteomes" id="UP000660975"/>
    </source>
</evidence>
<comment type="caution">
    <text evidence="2">The sequence shown here is derived from an EMBL/GenBank/DDBJ whole genome shotgun (WGS) entry which is preliminary data.</text>
</comment>
<proteinExistence type="predicted"/>